<protein>
    <submittedName>
        <fullName evidence="1">Uncharacterized protein</fullName>
    </submittedName>
</protein>
<accession>A0A1W1VW76</accession>
<reference evidence="1 2" key="1">
    <citation type="submission" date="2017-04" db="EMBL/GenBank/DDBJ databases">
        <authorList>
            <person name="Afonso C.L."/>
            <person name="Miller P.J."/>
            <person name="Scott M.A."/>
            <person name="Spackman E."/>
            <person name="Goraichik I."/>
            <person name="Dimitrov K.M."/>
            <person name="Suarez D.L."/>
            <person name="Swayne D.E."/>
        </authorList>
    </citation>
    <scope>NUCLEOTIDE SEQUENCE [LARGE SCALE GENOMIC DNA]</scope>
    <source>
        <strain evidence="1 2">KR-140</strain>
    </source>
</reference>
<dbReference type="Proteomes" id="UP000192582">
    <property type="component" value="Unassembled WGS sequence"/>
</dbReference>
<evidence type="ECO:0000313" key="2">
    <source>
        <dbReference type="Proteomes" id="UP000192582"/>
    </source>
</evidence>
<gene>
    <name evidence="1" type="ORF">SAMN00790413_06091</name>
</gene>
<sequence>MHFPYLRLAMLPAAASDMKGRPKTDSGRGVRGPFKAAGRDTLITLSGAFPQGSQGYATARAIKTRSLGLVTTCEGFALSRAAHPLDCG</sequence>
<dbReference type="EMBL" id="FWWU01000011">
    <property type="protein sequence ID" value="SMB97627.1"/>
    <property type="molecule type" value="Genomic_DNA"/>
</dbReference>
<proteinExistence type="predicted"/>
<keyword evidence="2" id="KW-1185">Reference proteome</keyword>
<dbReference type="AlphaFoldDB" id="A0A1W1VW76"/>
<organism evidence="1 2">
    <name type="scientific">Deinococcus hopiensis KR-140</name>
    <dbReference type="NCBI Taxonomy" id="695939"/>
    <lineage>
        <taxon>Bacteria</taxon>
        <taxon>Thermotogati</taxon>
        <taxon>Deinococcota</taxon>
        <taxon>Deinococci</taxon>
        <taxon>Deinococcales</taxon>
        <taxon>Deinococcaceae</taxon>
        <taxon>Deinococcus</taxon>
    </lineage>
</organism>
<name>A0A1W1VW76_9DEIO</name>
<evidence type="ECO:0000313" key="1">
    <source>
        <dbReference type="EMBL" id="SMB97627.1"/>
    </source>
</evidence>